<keyword evidence="8" id="KW-1185">Reference proteome</keyword>
<organism evidence="7 8">
    <name type="scientific">Noviherbaspirillum galbum</name>
    <dbReference type="NCBI Taxonomy" id="2709383"/>
    <lineage>
        <taxon>Bacteria</taxon>
        <taxon>Pseudomonadati</taxon>
        <taxon>Pseudomonadota</taxon>
        <taxon>Betaproteobacteria</taxon>
        <taxon>Burkholderiales</taxon>
        <taxon>Oxalobacteraceae</taxon>
        <taxon>Noviherbaspirillum</taxon>
    </lineage>
</organism>
<comment type="caution">
    <text evidence="7">The sequence shown here is derived from an EMBL/GenBank/DDBJ whole genome shotgun (WGS) entry which is preliminary data.</text>
</comment>
<dbReference type="Pfam" id="PF13442">
    <property type="entry name" value="Cytochrome_CBB3"/>
    <property type="match status" value="1"/>
</dbReference>
<dbReference type="AlphaFoldDB" id="A0A6B3STA1"/>
<dbReference type="Proteomes" id="UP000482155">
    <property type="component" value="Unassembled WGS sequence"/>
</dbReference>
<evidence type="ECO:0000256" key="4">
    <source>
        <dbReference type="PROSITE-ProRule" id="PRU00433"/>
    </source>
</evidence>
<evidence type="ECO:0000256" key="2">
    <source>
        <dbReference type="ARBA" id="ARBA00022723"/>
    </source>
</evidence>
<evidence type="ECO:0000256" key="5">
    <source>
        <dbReference type="SAM" id="SignalP"/>
    </source>
</evidence>
<dbReference type="NCBIfam" id="TIGR04494">
    <property type="entry name" value="c550_PedF"/>
    <property type="match status" value="1"/>
</dbReference>
<keyword evidence="2 4" id="KW-0479">Metal-binding</keyword>
<dbReference type="InterPro" id="IPR030991">
    <property type="entry name" value="c550_proteobact"/>
</dbReference>
<proteinExistence type="predicted"/>
<dbReference type="InterPro" id="IPR009056">
    <property type="entry name" value="Cyt_c-like_dom"/>
</dbReference>
<dbReference type="EMBL" id="JAAIVB010000078">
    <property type="protein sequence ID" value="NEX63894.1"/>
    <property type="molecule type" value="Genomic_DNA"/>
</dbReference>
<keyword evidence="3 4" id="KW-0408">Iron</keyword>
<feature type="chain" id="PRO_5025447004" evidence="5">
    <location>
        <begin position="25"/>
        <end position="157"/>
    </location>
</feature>
<accession>A0A6B3STA1</accession>
<evidence type="ECO:0000313" key="7">
    <source>
        <dbReference type="EMBL" id="NEX63894.1"/>
    </source>
</evidence>
<protein>
    <submittedName>
        <fullName evidence="7">Cytochrome c-550 PedF</fullName>
    </submittedName>
</protein>
<dbReference type="GO" id="GO:0046872">
    <property type="term" value="F:metal ion binding"/>
    <property type="evidence" value="ECO:0007669"/>
    <property type="project" value="UniProtKB-KW"/>
</dbReference>
<feature type="domain" description="Cytochrome c" evidence="6">
    <location>
        <begin position="58"/>
        <end position="154"/>
    </location>
</feature>
<dbReference type="GO" id="GO:0020037">
    <property type="term" value="F:heme binding"/>
    <property type="evidence" value="ECO:0007669"/>
    <property type="project" value="InterPro"/>
</dbReference>
<evidence type="ECO:0000256" key="1">
    <source>
        <dbReference type="ARBA" id="ARBA00022617"/>
    </source>
</evidence>
<evidence type="ECO:0000313" key="8">
    <source>
        <dbReference type="Proteomes" id="UP000482155"/>
    </source>
</evidence>
<keyword evidence="5" id="KW-0732">Signal</keyword>
<dbReference type="InterPro" id="IPR036909">
    <property type="entry name" value="Cyt_c-like_dom_sf"/>
</dbReference>
<sequence>MKTLLTHALAAAIVAGTAFYTATAAAHGDVTPQAVDTKGLPQLGDQWREENPFSGNKDAIRIGSSAYNQNCARCHGIEAISGGIAPDLRMLDRDCVKLANESKKKACYKDVDKYFLSSVRNGKVRNGAVYMPKFEGILSQEAFWSVKSYLETRREVK</sequence>
<dbReference type="SUPFAM" id="SSF46626">
    <property type="entry name" value="Cytochrome c"/>
    <property type="match status" value="1"/>
</dbReference>
<name>A0A6B3STA1_9BURK</name>
<dbReference type="Gene3D" id="1.10.760.10">
    <property type="entry name" value="Cytochrome c-like domain"/>
    <property type="match status" value="1"/>
</dbReference>
<evidence type="ECO:0000256" key="3">
    <source>
        <dbReference type="ARBA" id="ARBA00023004"/>
    </source>
</evidence>
<keyword evidence="1 4" id="KW-0349">Heme</keyword>
<dbReference type="RefSeq" id="WP_163967834.1">
    <property type="nucleotide sequence ID" value="NZ_JAAIVB010000078.1"/>
</dbReference>
<feature type="signal peptide" evidence="5">
    <location>
        <begin position="1"/>
        <end position="24"/>
    </location>
</feature>
<dbReference type="GO" id="GO:0009055">
    <property type="term" value="F:electron transfer activity"/>
    <property type="evidence" value="ECO:0007669"/>
    <property type="project" value="InterPro"/>
</dbReference>
<evidence type="ECO:0000259" key="6">
    <source>
        <dbReference type="PROSITE" id="PS51007"/>
    </source>
</evidence>
<gene>
    <name evidence="7" type="primary">pedF</name>
    <name evidence="7" type="ORF">G3574_22670</name>
</gene>
<dbReference type="PROSITE" id="PS51007">
    <property type="entry name" value="CYTC"/>
    <property type="match status" value="1"/>
</dbReference>
<reference evidence="7 8" key="1">
    <citation type="submission" date="2020-02" db="EMBL/GenBank/DDBJ databases">
        <authorList>
            <person name="Kim M.K."/>
        </authorList>
    </citation>
    <scope>NUCLEOTIDE SEQUENCE [LARGE SCALE GENOMIC DNA]</scope>
    <source>
        <strain evidence="7 8">17J57-3</strain>
    </source>
</reference>